<evidence type="ECO:0000313" key="3">
    <source>
        <dbReference type="EMBL" id="ATY61924.1"/>
    </source>
</evidence>
<dbReference type="AlphaFoldDB" id="A0A2H4SFP1"/>
<dbReference type="InterPro" id="IPR036638">
    <property type="entry name" value="HLH_DNA-bd_sf"/>
</dbReference>
<proteinExistence type="predicted"/>
<gene>
    <name evidence="3" type="ORF">A9K55_009153</name>
</gene>
<dbReference type="Pfam" id="PF00010">
    <property type="entry name" value="HLH"/>
    <property type="match status" value="1"/>
</dbReference>
<sequence>MSPPPASHRPDTTPRRKKRPRPLPHVNARNLAIEKKRREQMNDNFVDLAHLVPSLAHTQRLTKVHIVRETIAHLREQQALCAAAAHEILGLRSDLEHLRRPEAPAAAAAASPTVARLLAVSRLRSGDGTATLRDAHEGPEPKGGSTASDGSWDGEGARQQVSVPWEAGHENEVSAQDAQSLWDTGYDFTGIFESGQEPLLWPLVPEVLASSSNLLGANGVPTPPRHSFDLDVMTNLVYPTTFLPEDTLYNASSNGSHLGDAWSGLGLG</sequence>
<feature type="domain" description="BHLH" evidence="2">
    <location>
        <begin position="25"/>
        <end position="77"/>
    </location>
</feature>
<dbReference type="CDD" id="cd00083">
    <property type="entry name" value="bHLH_SF"/>
    <property type="match status" value="1"/>
</dbReference>
<reference evidence="3 4" key="1">
    <citation type="journal article" date="2017" name="BMC Genomics">
        <title>Chromosome level assembly and secondary metabolite potential of the parasitic fungus Cordyceps militaris.</title>
        <authorList>
            <person name="Kramer G.J."/>
            <person name="Nodwell J.R."/>
        </authorList>
    </citation>
    <scope>NUCLEOTIDE SEQUENCE [LARGE SCALE GENOMIC DNA]</scope>
    <source>
        <strain evidence="3 4">ATCC 34164</strain>
    </source>
</reference>
<evidence type="ECO:0000313" key="4">
    <source>
        <dbReference type="Proteomes" id="UP000323067"/>
    </source>
</evidence>
<dbReference type="Gene3D" id="4.10.280.10">
    <property type="entry name" value="Helix-loop-helix DNA-binding domain"/>
    <property type="match status" value="1"/>
</dbReference>
<dbReference type="VEuPathDB" id="FungiDB:CCM_08906"/>
<feature type="region of interest" description="Disordered" evidence="1">
    <location>
        <begin position="129"/>
        <end position="159"/>
    </location>
</feature>
<dbReference type="InterPro" id="IPR011598">
    <property type="entry name" value="bHLH_dom"/>
</dbReference>
<dbReference type="SMART" id="SM00353">
    <property type="entry name" value="HLH"/>
    <property type="match status" value="1"/>
</dbReference>
<protein>
    <submittedName>
        <fullName evidence="3">Basic helix-loop-helix dimerization region bHLH</fullName>
    </submittedName>
</protein>
<dbReference type="VEuPathDB" id="FungiDB:A9K55_009153"/>
<dbReference type="PROSITE" id="PS50888">
    <property type="entry name" value="BHLH"/>
    <property type="match status" value="1"/>
</dbReference>
<evidence type="ECO:0000256" key="1">
    <source>
        <dbReference type="SAM" id="MobiDB-lite"/>
    </source>
</evidence>
<organism evidence="3 4">
    <name type="scientific">Cordyceps militaris</name>
    <name type="common">Caterpillar fungus</name>
    <name type="synonym">Clavaria militaris</name>
    <dbReference type="NCBI Taxonomy" id="73501"/>
    <lineage>
        <taxon>Eukaryota</taxon>
        <taxon>Fungi</taxon>
        <taxon>Dikarya</taxon>
        <taxon>Ascomycota</taxon>
        <taxon>Pezizomycotina</taxon>
        <taxon>Sordariomycetes</taxon>
        <taxon>Hypocreomycetidae</taxon>
        <taxon>Hypocreales</taxon>
        <taxon>Cordycipitaceae</taxon>
        <taxon>Cordyceps</taxon>
    </lineage>
</organism>
<evidence type="ECO:0000259" key="2">
    <source>
        <dbReference type="PROSITE" id="PS50888"/>
    </source>
</evidence>
<dbReference type="GO" id="GO:0046983">
    <property type="term" value="F:protein dimerization activity"/>
    <property type="evidence" value="ECO:0007669"/>
    <property type="project" value="InterPro"/>
</dbReference>
<dbReference type="Proteomes" id="UP000323067">
    <property type="component" value="Chromosome vii"/>
</dbReference>
<dbReference type="OrthoDB" id="8964853at2759"/>
<dbReference type="SUPFAM" id="SSF47459">
    <property type="entry name" value="HLH, helix-loop-helix DNA-binding domain"/>
    <property type="match status" value="1"/>
</dbReference>
<accession>A0A2H4SFP1</accession>
<dbReference type="EMBL" id="CP023324">
    <property type="protein sequence ID" value="ATY61924.1"/>
    <property type="molecule type" value="Genomic_DNA"/>
</dbReference>
<name>A0A2H4SFP1_CORMI</name>
<feature type="region of interest" description="Disordered" evidence="1">
    <location>
        <begin position="1"/>
        <end position="24"/>
    </location>
</feature>